<evidence type="ECO:0000259" key="1">
    <source>
        <dbReference type="PROSITE" id="PS51747"/>
    </source>
</evidence>
<name>A0A4P9XJW0_9FUNG</name>
<proteinExistence type="predicted"/>
<dbReference type="PROSITE" id="PS51747">
    <property type="entry name" value="CYT_DCMP_DEAMINASES_2"/>
    <property type="match status" value="1"/>
</dbReference>
<dbReference type="Proteomes" id="UP000271241">
    <property type="component" value="Unassembled WGS sequence"/>
</dbReference>
<dbReference type="Gene3D" id="3.40.140.10">
    <property type="entry name" value="Cytidine Deaminase, domain 2"/>
    <property type="match status" value="1"/>
</dbReference>
<dbReference type="AlphaFoldDB" id="A0A4P9XJW0"/>
<organism evidence="2 3">
    <name type="scientific">Thamnocephalis sphaerospora</name>
    <dbReference type="NCBI Taxonomy" id="78915"/>
    <lineage>
        <taxon>Eukaryota</taxon>
        <taxon>Fungi</taxon>
        <taxon>Fungi incertae sedis</taxon>
        <taxon>Zoopagomycota</taxon>
        <taxon>Zoopagomycotina</taxon>
        <taxon>Zoopagomycetes</taxon>
        <taxon>Zoopagales</taxon>
        <taxon>Sigmoideomycetaceae</taxon>
        <taxon>Thamnocephalis</taxon>
    </lineage>
</organism>
<dbReference type="InterPro" id="IPR016193">
    <property type="entry name" value="Cytidine_deaminase-like"/>
</dbReference>
<dbReference type="STRING" id="78915.A0A4P9XJW0"/>
<feature type="non-terminal residue" evidence="2">
    <location>
        <position position="1"/>
    </location>
</feature>
<evidence type="ECO:0000313" key="3">
    <source>
        <dbReference type="Proteomes" id="UP000271241"/>
    </source>
</evidence>
<dbReference type="GO" id="GO:0006139">
    <property type="term" value="P:nucleobase-containing compound metabolic process"/>
    <property type="evidence" value="ECO:0007669"/>
    <property type="project" value="UniProtKB-ARBA"/>
</dbReference>
<sequence>QDAHFMRLAIAEACRCRPVPSAYNVGAVLAHATGAAHGMTILATGYSRELPGNTHAEECCLLKLAPELVQQLGSMDAANAPHRQVTLYTTMEPCVRRLSGRPSCTERLLTAHWIRRIVLGVREPPTFVQGVDGVEQLQTLQGGARQVRVLPGWEAACLAPNQHVLANDSHVLATSAS</sequence>
<protein>
    <submittedName>
        <fullName evidence="2">Cytidine deaminase-like protein</fullName>
    </submittedName>
</protein>
<dbReference type="SUPFAM" id="SSF53927">
    <property type="entry name" value="Cytidine deaminase-like"/>
    <property type="match status" value="1"/>
</dbReference>
<dbReference type="GO" id="GO:0003824">
    <property type="term" value="F:catalytic activity"/>
    <property type="evidence" value="ECO:0007669"/>
    <property type="project" value="InterPro"/>
</dbReference>
<evidence type="ECO:0000313" key="2">
    <source>
        <dbReference type="EMBL" id="RKP05490.1"/>
    </source>
</evidence>
<keyword evidence="3" id="KW-1185">Reference proteome</keyword>
<dbReference type="OrthoDB" id="252265at2759"/>
<dbReference type="Pfam" id="PF18785">
    <property type="entry name" value="Inv-AAD"/>
    <property type="match status" value="1"/>
</dbReference>
<dbReference type="EMBL" id="KZ993114">
    <property type="protein sequence ID" value="RKP05490.1"/>
    <property type="molecule type" value="Genomic_DNA"/>
</dbReference>
<dbReference type="InterPro" id="IPR002125">
    <property type="entry name" value="CMP_dCMP_dom"/>
</dbReference>
<gene>
    <name evidence="2" type="ORF">THASP1DRAFT_19749</name>
</gene>
<accession>A0A4P9XJW0</accession>
<reference evidence="3" key="1">
    <citation type="journal article" date="2018" name="Nat. Microbiol.">
        <title>Leveraging single-cell genomics to expand the fungal tree of life.</title>
        <authorList>
            <person name="Ahrendt S.R."/>
            <person name="Quandt C.A."/>
            <person name="Ciobanu D."/>
            <person name="Clum A."/>
            <person name="Salamov A."/>
            <person name="Andreopoulos B."/>
            <person name="Cheng J.F."/>
            <person name="Woyke T."/>
            <person name="Pelin A."/>
            <person name="Henrissat B."/>
            <person name="Reynolds N.K."/>
            <person name="Benny G.L."/>
            <person name="Smith M.E."/>
            <person name="James T.Y."/>
            <person name="Grigoriev I.V."/>
        </authorList>
    </citation>
    <scope>NUCLEOTIDE SEQUENCE [LARGE SCALE GENOMIC DNA]</scope>
    <source>
        <strain evidence="3">RSA 1356</strain>
    </source>
</reference>
<feature type="domain" description="CMP/dCMP-type deaminase" evidence="1">
    <location>
        <begin position="1"/>
        <end position="131"/>
    </location>
</feature>